<gene>
    <name evidence="2" type="ORF">P7K49_039857</name>
</gene>
<dbReference type="PANTHER" id="PTHR10066">
    <property type="entry name" value="BETA-GLUCURONIDASE"/>
    <property type="match status" value="1"/>
</dbReference>
<reference evidence="2 3" key="1">
    <citation type="submission" date="2023-05" db="EMBL/GenBank/DDBJ databases">
        <title>B98-5 Cell Line De Novo Hybrid Assembly: An Optical Mapping Approach.</title>
        <authorList>
            <person name="Kananen K."/>
            <person name="Auerbach J.A."/>
            <person name="Kautto E."/>
            <person name="Blachly J.S."/>
        </authorList>
    </citation>
    <scope>NUCLEOTIDE SEQUENCE [LARGE SCALE GENOMIC DNA]</scope>
    <source>
        <strain evidence="2">B95-8</strain>
        <tissue evidence="2">Cell line</tissue>
    </source>
</reference>
<dbReference type="Proteomes" id="UP001266305">
    <property type="component" value="Unassembled WGS sequence"/>
</dbReference>
<evidence type="ECO:0000256" key="1">
    <source>
        <dbReference type="ARBA" id="ARBA00007401"/>
    </source>
</evidence>
<evidence type="ECO:0000313" key="3">
    <source>
        <dbReference type="Proteomes" id="UP001266305"/>
    </source>
</evidence>
<organism evidence="2 3">
    <name type="scientific">Saguinus oedipus</name>
    <name type="common">Cotton-top tamarin</name>
    <name type="synonym">Oedipomidas oedipus</name>
    <dbReference type="NCBI Taxonomy" id="9490"/>
    <lineage>
        <taxon>Eukaryota</taxon>
        <taxon>Metazoa</taxon>
        <taxon>Chordata</taxon>
        <taxon>Craniata</taxon>
        <taxon>Vertebrata</taxon>
        <taxon>Euteleostomi</taxon>
        <taxon>Mammalia</taxon>
        <taxon>Eutheria</taxon>
        <taxon>Euarchontoglires</taxon>
        <taxon>Primates</taxon>
        <taxon>Haplorrhini</taxon>
        <taxon>Platyrrhini</taxon>
        <taxon>Cebidae</taxon>
        <taxon>Callitrichinae</taxon>
        <taxon>Saguinus</taxon>
    </lineage>
</organism>
<keyword evidence="3" id="KW-1185">Reference proteome</keyword>
<dbReference type="PANTHER" id="PTHR10066:SF67">
    <property type="entry name" value="BETA-GLUCURONIDASE"/>
    <property type="match status" value="1"/>
</dbReference>
<evidence type="ECO:0000313" key="2">
    <source>
        <dbReference type="EMBL" id="KAK2081848.1"/>
    </source>
</evidence>
<dbReference type="InterPro" id="IPR008979">
    <property type="entry name" value="Galactose-bd-like_sf"/>
</dbReference>
<comment type="caution">
    <text evidence="2">The sequence shown here is derived from an EMBL/GenBank/DDBJ whole genome shotgun (WGS) entry which is preliminary data.</text>
</comment>
<dbReference type="Gene3D" id="2.60.120.260">
    <property type="entry name" value="Galactose-binding domain-like"/>
    <property type="match status" value="1"/>
</dbReference>
<dbReference type="EMBL" id="JASSZA010000052">
    <property type="protein sequence ID" value="KAK2081848.1"/>
    <property type="molecule type" value="Genomic_DNA"/>
</dbReference>
<dbReference type="SUPFAM" id="SSF49785">
    <property type="entry name" value="Galactose-binding domain-like"/>
    <property type="match status" value="1"/>
</dbReference>
<name>A0ABQ9TBN9_SAGOE</name>
<comment type="similarity">
    <text evidence="1">Belongs to the glycosyl hydrolase 2 family.</text>
</comment>
<accession>A0ABQ9TBN9</accession>
<protein>
    <submittedName>
        <fullName evidence="2">Uncharacterized protein</fullName>
    </submittedName>
</protein>
<proteinExistence type="inferred from homology"/>
<sequence>MRCTELGDSLDILRSALLRQENTLVSKVQIEDRTWYQVKDATPDPLLTWMWSAENWEERAGCQCEPHSQCAKQSPPIPQPAFLPDRQWVISLLVMGLNLLAWGWDLALGSPLSQEILGPIHSEEEFLAPLAQVHKPPWQLTCHLQIIYPTLDMPVPFSFNDIGQDWCLQHFVGWVWYELEMALRWTQDLRTRVVLRIGSAHFMPLWSVRPVAGRAGGWA</sequence>